<comment type="caution">
    <text evidence="2">The sequence shown here is derived from an EMBL/GenBank/DDBJ whole genome shotgun (WGS) entry which is preliminary data.</text>
</comment>
<reference evidence="2 3" key="1">
    <citation type="submission" date="2023-08" db="EMBL/GenBank/DDBJ databases">
        <authorList>
            <person name="Girao M."/>
            <person name="Carvalho M.F."/>
        </authorList>
    </citation>
    <scope>NUCLEOTIDE SEQUENCE [LARGE SCALE GENOMIC DNA]</scope>
    <source>
        <strain evidence="2 3">CT-R113</strain>
    </source>
</reference>
<keyword evidence="1" id="KW-0812">Transmembrane</keyword>
<evidence type="ECO:0008006" key="4">
    <source>
        <dbReference type="Google" id="ProtNLM"/>
    </source>
</evidence>
<keyword evidence="1" id="KW-0472">Membrane</keyword>
<name>A0ABU7K9V4_9ACTN</name>
<evidence type="ECO:0000313" key="3">
    <source>
        <dbReference type="Proteomes" id="UP001356095"/>
    </source>
</evidence>
<evidence type="ECO:0000313" key="2">
    <source>
        <dbReference type="EMBL" id="MEE2039018.1"/>
    </source>
</evidence>
<protein>
    <recommendedName>
        <fullName evidence="4">Integral membrane protein</fullName>
    </recommendedName>
</protein>
<dbReference type="RefSeq" id="WP_330092799.1">
    <property type="nucleotide sequence ID" value="NZ_JAUZMY010000017.1"/>
</dbReference>
<feature type="transmembrane region" description="Helical" evidence="1">
    <location>
        <begin position="152"/>
        <end position="169"/>
    </location>
</feature>
<gene>
    <name evidence="2" type="ORF">Q8791_17525</name>
</gene>
<evidence type="ECO:0000256" key="1">
    <source>
        <dbReference type="SAM" id="Phobius"/>
    </source>
</evidence>
<dbReference type="EMBL" id="JAUZMY010000017">
    <property type="protein sequence ID" value="MEE2039018.1"/>
    <property type="molecule type" value="Genomic_DNA"/>
</dbReference>
<proteinExistence type="predicted"/>
<organism evidence="2 3">
    <name type="scientific">Nocardiopsis codii</name>
    <dbReference type="NCBI Taxonomy" id="3065942"/>
    <lineage>
        <taxon>Bacteria</taxon>
        <taxon>Bacillati</taxon>
        <taxon>Actinomycetota</taxon>
        <taxon>Actinomycetes</taxon>
        <taxon>Streptosporangiales</taxon>
        <taxon>Nocardiopsidaceae</taxon>
        <taxon>Nocardiopsis</taxon>
    </lineage>
</organism>
<feature type="transmembrane region" description="Helical" evidence="1">
    <location>
        <begin position="63"/>
        <end position="87"/>
    </location>
</feature>
<dbReference type="Proteomes" id="UP001356095">
    <property type="component" value="Unassembled WGS sequence"/>
</dbReference>
<accession>A0ABU7K9V4</accession>
<keyword evidence="1" id="KW-1133">Transmembrane helix</keyword>
<feature type="transmembrane region" description="Helical" evidence="1">
    <location>
        <begin position="181"/>
        <end position="205"/>
    </location>
</feature>
<sequence>MIPQGDPHPSTPRPPRPHRGARLRAYRKDNPGPFLIRASGSVLVPLGALCLVSFITFDTARDPWVPGVMLAVLLFVACAILVALFSVTSADARGAERAYQAVKLTNLPTGTDPAKLAEAWRLVRAGAPGPDPETNRLGRTVVEQELGRAKTVFPSLLLMLGMALVNTVYCLNRIRLEGVSFPIVLILGLSALIVVLACVTPSLAARRRRRAEAFRDAYDHADGGAPDTAG</sequence>
<feature type="transmembrane region" description="Helical" evidence="1">
    <location>
        <begin position="34"/>
        <end position="57"/>
    </location>
</feature>
<keyword evidence="3" id="KW-1185">Reference proteome</keyword>